<dbReference type="Proteomes" id="UP000054197">
    <property type="component" value="Unassembled WGS sequence"/>
</dbReference>
<reference evidence="1 2" key="1">
    <citation type="submission" date="2015-09" db="EMBL/GenBank/DDBJ databases">
        <title>Genome sequence of ICMP 11288.</title>
        <authorList>
            <person name="Visnovsky S."/>
            <person name="Lu A."/>
            <person name="Panda P."/>
            <person name="Pitman A."/>
        </authorList>
    </citation>
    <scope>NUCLEOTIDE SEQUENCE [LARGE SCALE GENOMIC DNA]</scope>
    <source>
        <strain evidence="1 2">ICMP 11288</strain>
    </source>
</reference>
<protein>
    <submittedName>
        <fullName evidence="1">Uncharacterized protein</fullName>
    </submittedName>
</protein>
<dbReference type="RefSeq" id="WP_058420523.1">
    <property type="nucleotide sequence ID" value="NZ_LKEF01000020.1"/>
</dbReference>
<dbReference type="EMBL" id="LKEF01000020">
    <property type="protein sequence ID" value="KTB64684.1"/>
    <property type="molecule type" value="Genomic_DNA"/>
</dbReference>
<name>A0A0W0HVP6_PSEFL</name>
<accession>A0A0W0HVP6</accession>
<comment type="caution">
    <text evidence="1">The sequence shown here is derived from an EMBL/GenBank/DDBJ whole genome shotgun (WGS) entry which is preliminary data.</text>
</comment>
<gene>
    <name evidence="1" type="ORF">AO063_02580</name>
</gene>
<dbReference type="AlphaFoldDB" id="A0A0W0HVP6"/>
<sequence>MATESSFKGSATLKVTYKGKPHLDFDLDKVEGAANNFVAFDKDGKTILSIVYPRDVEDGETYPFEYPASHAWGLQFYGDGDARGLDGKVTVVASDDGDHQTITIDAKYQKVAGKEYVFKGSAVIQYIP</sequence>
<evidence type="ECO:0000313" key="2">
    <source>
        <dbReference type="Proteomes" id="UP000054197"/>
    </source>
</evidence>
<evidence type="ECO:0000313" key="1">
    <source>
        <dbReference type="EMBL" id="KTB64684.1"/>
    </source>
</evidence>
<proteinExistence type="predicted"/>
<organism evidence="1 2">
    <name type="scientific">Pseudomonas fluorescens ICMP 11288</name>
    <dbReference type="NCBI Taxonomy" id="1198309"/>
    <lineage>
        <taxon>Bacteria</taxon>
        <taxon>Pseudomonadati</taxon>
        <taxon>Pseudomonadota</taxon>
        <taxon>Gammaproteobacteria</taxon>
        <taxon>Pseudomonadales</taxon>
        <taxon>Pseudomonadaceae</taxon>
        <taxon>Pseudomonas</taxon>
    </lineage>
</organism>